<dbReference type="OrthoDB" id="9812676at2"/>
<comment type="caution">
    <text evidence="4">The sequence shown here is derived from an EMBL/GenBank/DDBJ whole genome shotgun (WGS) entry which is preliminary data.</text>
</comment>
<name>A0A6N7IQT5_9FIRM</name>
<dbReference type="PANTHER" id="PTHR45266:SF3">
    <property type="entry name" value="OXALOACETATE DECARBOXYLASE ALPHA CHAIN"/>
    <property type="match status" value="1"/>
</dbReference>
<dbReference type="RefSeq" id="WP_152946474.1">
    <property type="nucleotide sequence ID" value="NZ_WHYR01000021.1"/>
</dbReference>
<keyword evidence="1" id="KW-0092">Biotin</keyword>
<accession>A0A6N7IQT5</accession>
<dbReference type="Proteomes" id="UP000441717">
    <property type="component" value="Unassembled WGS sequence"/>
</dbReference>
<keyword evidence="5" id="KW-1185">Reference proteome</keyword>
<feature type="region of interest" description="Disordered" evidence="2">
    <location>
        <begin position="30"/>
        <end position="73"/>
    </location>
</feature>
<dbReference type="InterPro" id="IPR001882">
    <property type="entry name" value="Biotin_BS"/>
</dbReference>
<dbReference type="InterPro" id="IPR011053">
    <property type="entry name" value="Single_hybrid_motif"/>
</dbReference>
<evidence type="ECO:0000313" key="4">
    <source>
        <dbReference type="EMBL" id="MQL52404.1"/>
    </source>
</evidence>
<dbReference type="InterPro" id="IPR000089">
    <property type="entry name" value="Biotin_lipoyl"/>
</dbReference>
<dbReference type="AlphaFoldDB" id="A0A6N7IQT5"/>
<dbReference type="Pfam" id="PF00364">
    <property type="entry name" value="Biotin_lipoyl"/>
    <property type="match status" value="1"/>
</dbReference>
<sequence length="138" mass="13905">MKKFKVLVNGEPFEVQVEEMQAVPPAPSVKLVSSRPAASPPPAVQAAPAAPEPVKTAPAPPPPAAPAGAGAVTAPMPGNINAVKVKPGDQVKAGDPLVVLEAMKMENEITAPVAGTVEEVRVKAGQTVNNGDVLVVIG</sequence>
<protein>
    <submittedName>
        <fullName evidence="4">Biotin/lipoyl-binding protein</fullName>
    </submittedName>
</protein>
<dbReference type="InterPro" id="IPR050709">
    <property type="entry name" value="Biotin_Carboxyl_Carrier/Decarb"/>
</dbReference>
<evidence type="ECO:0000259" key="3">
    <source>
        <dbReference type="PROSITE" id="PS50968"/>
    </source>
</evidence>
<evidence type="ECO:0000256" key="1">
    <source>
        <dbReference type="ARBA" id="ARBA00023267"/>
    </source>
</evidence>
<feature type="compositionally biased region" description="Low complexity" evidence="2">
    <location>
        <begin position="44"/>
        <end position="57"/>
    </location>
</feature>
<dbReference type="CDD" id="cd06850">
    <property type="entry name" value="biotinyl_domain"/>
    <property type="match status" value="1"/>
</dbReference>
<proteinExistence type="predicted"/>
<dbReference type="PROSITE" id="PS50968">
    <property type="entry name" value="BIOTINYL_LIPOYL"/>
    <property type="match status" value="1"/>
</dbReference>
<reference evidence="4 5" key="1">
    <citation type="submission" date="2019-10" db="EMBL/GenBank/DDBJ databases">
        <title>Comparative genomics of sulfur disproportionating microorganisms.</title>
        <authorList>
            <person name="Ward L.M."/>
            <person name="Bertran E."/>
            <person name="Johnston D."/>
        </authorList>
    </citation>
    <scope>NUCLEOTIDE SEQUENCE [LARGE SCALE GENOMIC DNA]</scope>
    <source>
        <strain evidence="4 5">DSM 14055</strain>
    </source>
</reference>
<gene>
    <name evidence="4" type="ORF">GFC01_09030</name>
</gene>
<dbReference type="PROSITE" id="PS00188">
    <property type="entry name" value="BIOTIN"/>
    <property type="match status" value="1"/>
</dbReference>
<dbReference type="Gene3D" id="2.40.50.100">
    <property type="match status" value="1"/>
</dbReference>
<dbReference type="PANTHER" id="PTHR45266">
    <property type="entry name" value="OXALOACETATE DECARBOXYLASE ALPHA CHAIN"/>
    <property type="match status" value="1"/>
</dbReference>
<organism evidence="4 5">
    <name type="scientific">Desulfofundulus thermobenzoicus</name>
    <dbReference type="NCBI Taxonomy" id="29376"/>
    <lineage>
        <taxon>Bacteria</taxon>
        <taxon>Bacillati</taxon>
        <taxon>Bacillota</taxon>
        <taxon>Clostridia</taxon>
        <taxon>Eubacteriales</taxon>
        <taxon>Peptococcaceae</taxon>
        <taxon>Desulfofundulus</taxon>
    </lineage>
</organism>
<feature type="domain" description="Lipoyl-binding" evidence="3">
    <location>
        <begin position="54"/>
        <end position="138"/>
    </location>
</feature>
<dbReference type="EMBL" id="WHYR01000021">
    <property type="protein sequence ID" value="MQL52404.1"/>
    <property type="molecule type" value="Genomic_DNA"/>
</dbReference>
<dbReference type="SUPFAM" id="SSF51230">
    <property type="entry name" value="Single hybrid motif"/>
    <property type="match status" value="1"/>
</dbReference>
<evidence type="ECO:0000256" key="2">
    <source>
        <dbReference type="SAM" id="MobiDB-lite"/>
    </source>
</evidence>
<evidence type="ECO:0000313" key="5">
    <source>
        <dbReference type="Proteomes" id="UP000441717"/>
    </source>
</evidence>
<dbReference type="FunFam" id="2.40.50.100:FF:000003">
    <property type="entry name" value="Acetyl-CoA carboxylase biotin carboxyl carrier protein"/>
    <property type="match status" value="1"/>
</dbReference>